<dbReference type="Gene3D" id="1.10.10.10">
    <property type="entry name" value="Winged helix-like DNA-binding domain superfamily/Winged helix DNA-binding domain"/>
    <property type="match status" value="1"/>
</dbReference>
<evidence type="ECO:0000313" key="6">
    <source>
        <dbReference type="Proteomes" id="UP000289794"/>
    </source>
</evidence>
<name>A0A4P6LSM1_9FIRM</name>
<dbReference type="InterPro" id="IPR051677">
    <property type="entry name" value="AfsR-DnrI-RedD_regulator"/>
</dbReference>
<comment type="similarity">
    <text evidence="1">Belongs to the AfsR/DnrI/RedD regulatory family.</text>
</comment>
<gene>
    <name evidence="5" type="ORF">PMF13cell1_00148</name>
</gene>
<evidence type="ECO:0000259" key="4">
    <source>
        <dbReference type="PROSITE" id="PS51755"/>
    </source>
</evidence>
<dbReference type="EMBL" id="CP035945">
    <property type="protein sequence ID" value="QBE94655.1"/>
    <property type="molecule type" value="Genomic_DNA"/>
</dbReference>
<dbReference type="GO" id="GO:0006355">
    <property type="term" value="P:regulation of DNA-templated transcription"/>
    <property type="evidence" value="ECO:0007669"/>
    <property type="project" value="InterPro"/>
</dbReference>
<evidence type="ECO:0000256" key="2">
    <source>
        <dbReference type="ARBA" id="ARBA00023125"/>
    </source>
</evidence>
<dbReference type="InterPro" id="IPR036388">
    <property type="entry name" value="WH-like_DNA-bd_sf"/>
</dbReference>
<dbReference type="PROSITE" id="PS51755">
    <property type="entry name" value="OMPR_PHOB"/>
    <property type="match status" value="1"/>
</dbReference>
<dbReference type="InterPro" id="IPR005158">
    <property type="entry name" value="BTAD"/>
</dbReference>
<protein>
    <recommendedName>
        <fullName evidence="4">OmpR/PhoB-type domain-containing protein</fullName>
    </recommendedName>
</protein>
<organism evidence="5 6">
    <name type="scientific">Blautia producta</name>
    <dbReference type="NCBI Taxonomy" id="33035"/>
    <lineage>
        <taxon>Bacteria</taxon>
        <taxon>Bacillati</taxon>
        <taxon>Bacillota</taxon>
        <taxon>Clostridia</taxon>
        <taxon>Lachnospirales</taxon>
        <taxon>Lachnospiraceae</taxon>
        <taxon>Blautia</taxon>
    </lineage>
</organism>
<dbReference type="InterPro" id="IPR011990">
    <property type="entry name" value="TPR-like_helical_dom_sf"/>
</dbReference>
<evidence type="ECO:0000256" key="1">
    <source>
        <dbReference type="ARBA" id="ARBA00005820"/>
    </source>
</evidence>
<dbReference type="SUPFAM" id="SSF46894">
    <property type="entry name" value="C-terminal effector domain of the bipartite response regulators"/>
    <property type="match status" value="1"/>
</dbReference>
<reference evidence="5 6" key="1">
    <citation type="submission" date="2019-01" db="EMBL/GenBank/DDBJ databases">
        <title>PMF-metabolizing Aryl O-demethylase.</title>
        <authorList>
            <person name="Kim M."/>
        </authorList>
    </citation>
    <scope>NUCLEOTIDE SEQUENCE [LARGE SCALE GENOMIC DNA]</scope>
    <source>
        <strain evidence="5 6">PMF1</strain>
    </source>
</reference>
<evidence type="ECO:0000256" key="3">
    <source>
        <dbReference type="PROSITE-ProRule" id="PRU01091"/>
    </source>
</evidence>
<dbReference type="GO" id="GO:0003677">
    <property type="term" value="F:DNA binding"/>
    <property type="evidence" value="ECO:0007669"/>
    <property type="project" value="UniProtKB-UniRule"/>
</dbReference>
<dbReference type="GO" id="GO:0000160">
    <property type="term" value="P:phosphorelay signal transduction system"/>
    <property type="evidence" value="ECO:0007669"/>
    <property type="project" value="InterPro"/>
</dbReference>
<evidence type="ECO:0000313" key="5">
    <source>
        <dbReference type="EMBL" id="QBE94655.1"/>
    </source>
</evidence>
<dbReference type="RefSeq" id="WP_118635412.1">
    <property type="nucleotide sequence ID" value="NZ_CP035945.1"/>
</dbReference>
<dbReference type="PANTHER" id="PTHR35807">
    <property type="entry name" value="TRANSCRIPTIONAL REGULATOR REDD-RELATED"/>
    <property type="match status" value="1"/>
</dbReference>
<dbReference type="AlphaFoldDB" id="A0A4P6LSM1"/>
<dbReference type="Pfam" id="PF03704">
    <property type="entry name" value="BTAD"/>
    <property type="match status" value="1"/>
</dbReference>
<feature type="domain" description="OmpR/PhoB-type" evidence="4">
    <location>
        <begin position="210"/>
        <end position="314"/>
    </location>
</feature>
<accession>A0A4P6LSM1</accession>
<dbReference type="Gene3D" id="1.25.40.10">
    <property type="entry name" value="Tetratricopeptide repeat domain"/>
    <property type="match status" value="1"/>
</dbReference>
<dbReference type="Proteomes" id="UP000289794">
    <property type="component" value="Chromosome"/>
</dbReference>
<dbReference type="InterPro" id="IPR001867">
    <property type="entry name" value="OmpR/PhoB-type_DNA-bd"/>
</dbReference>
<dbReference type="KEGG" id="bpro:PMF13cell1_00148"/>
<keyword evidence="2 3" id="KW-0238">DNA-binding</keyword>
<dbReference type="InterPro" id="IPR016032">
    <property type="entry name" value="Sig_transdc_resp-reg_C-effctor"/>
</dbReference>
<sequence length="457" mass="53062">MALFNRWKNTVEKLTHPVVQEEQNTEVATEDEASIFAKVFLECLTNLEHRLHGMKEPKEIGLSALAAACDFYDADWCGVLDVDVKLKLWMPFWWFDRKTGGMSATKIDEIGVVGIYERWMDALENNHPIIIDCAENIRNENPGEYNLFSQHNTETLLAVPYNKKEKGFLMVRNPKRYRHRPELLQILSYVLVSEVNEQKLLDRMKMSVAPKMIQTDNEVIINLFGGLEIYTSKGKLTEAEFKSPLCCKVLLLLMINRNRGVSARELSEQLWPDKEYDNPTGNIRTLLYRFRSAFRLISDTDLIVTTPNGYRINTNLKIETDFEKFEQGYHMAKKMQGKQEKIDTLKEIVKLYRGKMFLTGSAEHWQIAYISKFHLMYLAAIEMLMELLYEKQAYGVMHEYATRAISVEPDNPSIIYWLIVALRKYGAADMAKEHLESAKIRLLAEEYQELEGRLMAV</sequence>
<dbReference type="SUPFAM" id="SSF48452">
    <property type="entry name" value="TPR-like"/>
    <property type="match status" value="1"/>
</dbReference>
<feature type="DNA-binding region" description="OmpR/PhoB-type" evidence="3">
    <location>
        <begin position="210"/>
        <end position="314"/>
    </location>
</feature>
<proteinExistence type="inferred from homology"/>
<dbReference type="SMART" id="SM00862">
    <property type="entry name" value="Trans_reg_C"/>
    <property type="match status" value="1"/>
</dbReference>